<reference evidence="2" key="2">
    <citation type="journal article" date="2021" name="PeerJ">
        <title>Extensive microbial diversity within the chicken gut microbiome revealed by metagenomics and culture.</title>
        <authorList>
            <person name="Gilroy R."/>
            <person name="Ravi A."/>
            <person name="Getino M."/>
            <person name="Pursley I."/>
            <person name="Horton D.L."/>
            <person name="Alikhan N.F."/>
            <person name="Baker D."/>
            <person name="Gharbi K."/>
            <person name="Hall N."/>
            <person name="Watson M."/>
            <person name="Adriaenssens E.M."/>
            <person name="Foster-Nyarko E."/>
            <person name="Jarju S."/>
            <person name="Secka A."/>
            <person name="Antonio M."/>
            <person name="Oren A."/>
            <person name="Chaudhuri R.R."/>
            <person name="La Ragione R."/>
            <person name="Hildebrand F."/>
            <person name="Pallen M.J."/>
        </authorList>
    </citation>
    <scope>NUCLEOTIDE SEQUENCE</scope>
    <source>
        <strain evidence="2">18911</strain>
    </source>
</reference>
<name>A0A9D1MI51_9FIRM</name>
<comment type="caution">
    <text evidence="2">The sequence shown here is derived from an EMBL/GenBank/DDBJ whole genome shotgun (WGS) entry which is preliminary data.</text>
</comment>
<dbReference type="InterPro" id="IPR048011">
    <property type="entry name" value="NTP-PPase_MazG-like_C"/>
</dbReference>
<dbReference type="GO" id="GO:0046081">
    <property type="term" value="P:dUTP catabolic process"/>
    <property type="evidence" value="ECO:0007669"/>
    <property type="project" value="TreeGrafter"/>
</dbReference>
<organism evidence="2 3">
    <name type="scientific">Candidatus Stercoripulliclostridium merdigallinarum</name>
    <dbReference type="NCBI Taxonomy" id="2840951"/>
    <lineage>
        <taxon>Bacteria</taxon>
        <taxon>Bacillati</taxon>
        <taxon>Bacillota</taxon>
        <taxon>Clostridia</taxon>
        <taxon>Eubacteriales</taxon>
        <taxon>Candidatus Stercoripulliclostridium</taxon>
    </lineage>
</organism>
<reference evidence="2" key="1">
    <citation type="submission" date="2020-10" db="EMBL/GenBank/DDBJ databases">
        <authorList>
            <person name="Gilroy R."/>
        </authorList>
    </citation>
    <scope>NUCLEOTIDE SEQUENCE</scope>
    <source>
        <strain evidence="2">18911</strain>
    </source>
</reference>
<evidence type="ECO:0000313" key="3">
    <source>
        <dbReference type="Proteomes" id="UP000824094"/>
    </source>
</evidence>
<evidence type="ECO:0000259" key="1">
    <source>
        <dbReference type="Pfam" id="PF03819"/>
    </source>
</evidence>
<dbReference type="CDD" id="cd11529">
    <property type="entry name" value="NTP-PPase_MazG_Cterm"/>
    <property type="match status" value="1"/>
</dbReference>
<protein>
    <submittedName>
        <fullName evidence="2">Nucleoside triphosphate pyrophosphohydrolase</fullName>
        <ecNumber evidence="2">3.6.1.9</ecNumber>
    </submittedName>
</protein>
<dbReference type="GO" id="GO:0046047">
    <property type="term" value="P:TTP catabolic process"/>
    <property type="evidence" value="ECO:0007669"/>
    <property type="project" value="TreeGrafter"/>
</dbReference>
<dbReference type="NCBIfam" id="TIGR00444">
    <property type="entry name" value="mazG"/>
    <property type="match status" value="1"/>
</dbReference>
<dbReference type="GO" id="GO:0047429">
    <property type="term" value="F:nucleoside triphosphate diphosphatase activity"/>
    <property type="evidence" value="ECO:0007669"/>
    <property type="project" value="UniProtKB-EC"/>
</dbReference>
<dbReference type="AlphaFoldDB" id="A0A9D1MI51"/>
<gene>
    <name evidence="2" type="primary">mazG</name>
    <name evidence="2" type="ORF">IAB05_05770</name>
</gene>
<proteinExistence type="predicted"/>
<accession>A0A9D1MI51</accession>
<dbReference type="SUPFAM" id="SSF101386">
    <property type="entry name" value="all-alpha NTP pyrophosphatases"/>
    <property type="match status" value="2"/>
</dbReference>
<dbReference type="GO" id="GO:0046076">
    <property type="term" value="P:dTTP catabolic process"/>
    <property type="evidence" value="ECO:0007669"/>
    <property type="project" value="TreeGrafter"/>
</dbReference>
<dbReference type="PANTHER" id="PTHR30522">
    <property type="entry name" value="NUCLEOSIDE TRIPHOSPHATE PYROPHOSPHOHYDROLASE"/>
    <property type="match status" value="1"/>
</dbReference>
<dbReference type="InterPro" id="IPR004518">
    <property type="entry name" value="MazG-like_dom"/>
</dbReference>
<dbReference type="InterPro" id="IPR011551">
    <property type="entry name" value="NTP_PyrPHydrolase_MazG"/>
</dbReference>
<dbReference type="GO" id="GO:0006950">
    <property type="term" value="P:response to stress"/>
    <property type="evidence" value="ECO:0007669"/>
    <property type="project" value="UniProtKB-ARBA"/>
</dbReference>
<dbReference type="CDD" id="cd11528">
    <property type="entry name" value="NTP-PPase_MazG_Nterm"/>
    <property type="match status" value="1"/>
</dbReference>
<dbReference type="PANTHER" id="PTHR30522:SF0">
    <property type="entry name" value="NUCLEOSIDE TRIPHOSPHATE PYROPHOSPHOHYDROLASE"/>
    <property type="match status" value="1"/>
</dbReference>
<sequence length="336" mass="37995">MKSYTYFDAEEFLQRKVNLFDLNLDNKISAIAPENFEAVKAKAVKVFGADAEVVSFGRTIPLKKLTFTPEFTVCGSDFIHRKKWSYGDLIEIIKRLRDPDGCPWDRAQTHESIRSNAIEESYELAEAVDLKDAVKMREEAGDVMLQGLFHAVIADDEGEFNDGDLIDALCEKLITRHTHIFGSEKAADPDEALKNWEAAKAVEKGYRSTADKIASVPVTYGALMRAYKIQKIIKKTGFDFADESGAYEKVVEELEEYRNATAAEREKEGGDILFAAVNYLRMGGIDPEVALNGTTARFIKRYLYMEKRCKEEGVELKSENIDKMEEFYQEAKKVVG</sequence>
<dbReference type="InterPro" id="IPR048015">
    <property type="entry name" value="NTP-PPase_MazG-like_N"/>
</dbReference>
<dbReference type="Gene3D" id="1.10.287.1080">
    <property type="entry name" value="MazG-like"/>
    <property type="match status" value="2"/>
</dbReference>
<feature type="domain" description="NTP pyrophosphohydrolase MazG-like" evidence="1">
    <location>
        <begin position="108"/>
        <end position="181"/>
    </location>
</feature>
<dbReference type="GO" id="GO:0046061">
    <property type="term" value="P:dATP catabolic process"/>
    <property type="evidence" value="ECO:0007669"/>
    <property type="project" value="TreeGrafter"/>
</dbReference>
<dbReference type="Pfam" id="PF03819">
    <property type="entry name" value="MazG"/>
    <property type="match status" value="1"/>
</dbReference>
<dbReference type="NCBIfam" id="NF007113">
    <property type="entry name" value="PRK09562.1"/>
    <property type="match status" value="1"/>
</dbReference>
<dbReference type="EC" id="3.6.1.9" evidence="2"/>
<evidence type="ECO:0000313" key="2">
    <source>
        <dbReference type="EMBL" id="HIU60880.1"/>
    </source>
</evidence>
<dbReference type="Proteomes" id="UP000824094">
    <property type="component" value="Unassembled WGS sequence"/>
</dbReference>
<dbReference type="GO" id="GO:0046052">
    <property type="term" value="P:UTP catabolic process"/>
    <property type="evidence" value="ECO:0007669"/>
    <property type="project" value="TreeGrafter"/>
</dbReference>
<dbReference type="FunFam" id="1.10.287.1080:FF:000001">
    <property type="entry name" value="Nucleoside triphosphate pyrophosphohydrolase"/>
    <property type="match status" value="1"/>
</dbReference>
<dbReference type="EMBL" id="DVNF01000168">
    <property type="protein sequence ID" value="HIU60880.1"/>
    <property type="molecule type" value="Genomic_DNA"/>
</dbReference>
<keyword evidence="2" id="KW-0378">Hydrolase</keyword>
<dbReference type="GO" id="GO:0006203">
    <property type="term" value="P:dGTP catabolic process"/>
    <property type="evidence" value="ECO:0007669"/>
    <property type="project" value="TreeGrafter"/>
</dbReference>